<evidence type="ECO:0000313" key="2">
    <source>
        <dbReference type="Proteomes" id="UP001153269"/>
    </source>
</evidence>
<proteinExistence type="predicted"/>
<gene>
    <name evidence="1" type="ORF">PLEPLA_LOCUS17556</name>
</gene>
<name>A0A9N7UD33_PLEPL</name>
<comment type="caution">
    <text evidence="1">The sequence shown here is derived from an EMBL/GenBank/DDBJ whole genome shotgun (WGS) entry which is preliminary data.</text>
</comment>
<accession>A0A9N7UD33</accession>
<sequence length="102" mass="11388">MDVVFIVLHRFPSAASALRATAFARPSGSKGVNEPIVFKENIMSLPAVAIGTISRHKHVLTDSRVIAQLNSHGTYLYRSLFHNISDEESDDWMFGHFPEAVY</sequence>
<evidence type="ECO:0000313" key="1">
    <source>
        <dbReference type="EMBL" id="CAB1429578.1"/>
    </source>
</evidence>
<dbReference type="EMBL" id="CADEAL010001151">
    <property type="protein sequence ID" value="CAB1429578.1"/>
    <property type="molecule type" value="Genomic_DNA"/>
</dbReference>
<organism evidence="1 2">
    <name type="scientific">Pleuronectes platessa</name>
    <name type="common">European plaice</name>
    <dbReference type="NCBI Taxonomy" id="8262"/>
    <lineage>
        <taxon>Eukaryota</taxon>
        <taxon>Metazoa</taxon>
        <taxon>Chordata</taxon>
        <taxon>Craniata</taxon>
        <taxon>Vertebrata</taxon>
        <taxon>Euteleostomi</taxon>
        <taxon>Actinopterygii</taxon>
        <taxon>Neopterygii</taxon>
        <taxon>Teleostei</taxon>
        <taxon>Neoteleostei</taxon>
        <taxon>Acanthomorphata</taxon>
        <taxon>Carangaria</taxon>
        <taxon>Pleuronectiformes</taxon>
        <taxon>Pleuronectoidei</taxon>
        <taxon>Pleuronectidae</taxon>
        <taxon>Pleuronectes</taxon>
    </lineage>
</organism>
<dbReference type="AlphaFoldDB" id="A0A9N7UD33"/>
<keyword evidence="2" id="KW-1185">Reference proteome</keyword>
<protein>
    <submittedName>
        <fullName evidence="1">Uncharacterized protein</fullName>
    </submittedName>
</protein>
<reference evidence="1" key="1">
    <citation type="submission" date="2020-03" db="EMBL/GenBank/DDBJ databases">
        <authorList>
            <person name="Weist P."/>
        </authorList>
    </citation>
    <scope>NUCLEOTIDE SEQUENCE</scope>
</reference>
<dbReference type="Proteomes" id="UP001153269">
    <property type="component" value="Unassembled WGS sequence"/>
</dbReference>